<proteinExistence type="predicted"/>
<sequence length="337" mass="37730">MNTKSQSAWKRCLPWLVPLPRKMFDKPQTGKEMLIYYLWRVSAFYVFLLILLMLAQRWLIYQPTRVSSLSVDQANGPFGVVHEIQTTSEDGLELKGWHILAGQVACSDQSACDAELEKGQPVVIFLHGNGGNRMHRMEDYRLLASLNLHVFAYDYRGYAENPGSPSQTGLLKDARAIWKYAVRDRKIDPSRIILFGESLGGGVATLLASELCDQNTPPAGLILRSTFSSLVDAASSHFPWIPVSLLLWDRYPNQRLIGNITCPILMIHGTADRIVPFELGEKLFAAAPENSASGIPKRFLKIELGTHNGLLYEARGKMRDAYHEFTSQLAPPDLTAQ</sequence>
<evidence type="ECO:0000313" key="3">
    <source>
        <dbReference type="EMBL" id="HCO26461.1"/>
    </source>
</evidence>
<protein>
    <recommendedName>
        <fullName evidence="2">Serine aminopeptidase S33 domain-containing protein</fullName>
    </recommendedName>
</protein>
<dbReference type="Proteomes" id="UP000263642">
    <property type="component" value="Unassembled WGS sequence"/>
</dbReference>
<accession>A0A3D3RC94</accession>
<gene>
    <name evidence="3" type="ORF">DIT97_26880</name>
</gene>
<keyword evidence="1" id="KW-0812">Transmembrane</keyword>
<keyword evidence="1" id="KW-0472">Membrane</keyword>
<dbReference type="InterPro" id="IPR029058">
    <property type="entry name" value="AB_hydrolase_fold"/>
</dbReference>
<dbReference type="AlphaFoldDB" id="A0A3D3RC94"/>
<evidence type="ECO:0000259" key="2">
    <source>
        <dbReference type="Pfam" id="PF12146"/>
    </source>
</evidence>
<reference evidence="3 4" key="1">
    <citation type="journal article" date="2018" name="Nat. Biotechnol.">
        <title>A standardized bacterial taxonomy based on genome phylogeny substantially revises the tree of life.</title>
        <authorList>
            <person name="Parks D.H."/>
            <person name="Chuvochina M."/>
            <person name="Waite D.W."/>
            <person name="Rinke C."/>
            <person name="Skarshewski A."/>
            <person name="Chaumeil P.A."/>
            <person name="Hugenholtz P."/>
        </authorList>
    </citation>
    <scope>NUCLEOTIDE SEQUENCE [LARGE SCALE GENOMIC DNA]</scope>
    <source>
        <strain evidence="3">UBA9375</strain>
    </source>
</reference>
<dbReference type="PANTHER" id="PTHR12277">
    <property type="entry name" value="ALPHA/BETA HYDROLASE DOMAIN-CONTAINING PROTEIN"/>
    <property type="match status" value="1"/>
</dbReference>
<dbReference type="InterPro" id="IPR022742">
    <property type="entry name" value="Hydrolase_4"/>
</dbReference>
<dbReference type="Pfam" id="PF12146">
    <property type="entry name" value="Hydrolase_4"/>
    <property type="match status" value="1"/>
</dbReference>
<dbReference type="SUPFAM" id="SSF53474">
    <property type="entry name" value="alpha/beta-Hydrolases"/>
    <property type="match status" value="1"/>
</dbReference>
<dbReference type="EMBL" id="DQAY01000160">
    <property type="protein sequence ID" value="HCO26461.1"/>
    <property type="molecule type" value="Genomic_DNA"/>
</dbReference>
<keyword evidence="1" id="KW-1133">Transmembrane helix</keyword>
<feature type="transmembrane region" description="Helical" evidence="1">
    <location>
        <begin position="34"/>
        <end position="55"/>
    </location>
</feature>
<evidence type="ECO:0000313" key="4">
    <source>
        <dbReference type="Proteomes" id="UP000263642"/>
    </source>
</evidence>
<dbReference type="PANTHER" id="PTHR12277:SF81">
    <property type="entry name" value="PROTEIN ABHD13"/>
    <property type="match status" value="1"/>
</dbReference>
<feature type="domain" description="Serine aminopeptidase S33" evidence="2">
    <location>
        <begin position="121"/>
        <end position="229"/>
    </location>
</feature>
<comment type="caution">
    <text evidence="3">The sequence shown here is derived from an EMBL/GenBank/DDBJ whole genome shotgun (WGS) entry which is preliminary data.</text>
</comment>
<evidence type="ECO:0000256" key="1">
    <source>
        <dbReference type="SAM" id="Phobius"/>
    </source>
</evidence>
<dbReference type="Gene3D" id="3.40.50.1820">
    <property type="entry name" value="alpha/beta hydrolase"/>
    <property type="match status" value="1"/>
</dbReference>
<organism evidence="3 4">
    <name type="scientific">Gimesia maris</name>
    <dbReference type="NCBI Taxonomy" id="122"/>
    <lineage>
        <taxon>Bacteria</taxon>
        <taxon>Pseudomonadati</taxon>
        <taxon>Planctomycetota</taxon>
        <taxon>Planctomycetia</taxon>
        <taxon>Planctomycetales</taxon>
        <taxon>Planctomycetaceae</taxon>
        <taxon>Gimesia</taxon>
    </lineage>
</organism>
<name>A0A3D3RC94_9PLAN</name>